<feature type="transmembrane region" description="Helical" evidence="5">
    <location>
        <begin position="215"/>
        <end position="234"/>
    </location>
</feature>
<protein>
    <recommendedName>
        <fullName evidence="5">Sec-independent protein translocase protein TatC</fullName>
    </recommendedName>
</protein>
<keyword evidence="2 5" id="KW-0812">Transmembrane</keyword>
<evidence type="ECO:0000313" key="6">
    <source>
        <dbReference type="EMBL" id="AQQ52159.1"/>
    </source>
</evidence>
<keyword evidence="7" id="KW-1185">Reference proteome</keyword>
<comment type="subunit">
    <text evidence="5">Forms a complex with TatA.</text>
</comment>
<dbReference type="Proteomes" id="UP000188184">
    <property type="component" value="Chromosome"/>
</dbReference>
<evidence type="ECO:0000256" key="5">
    <source>
        <dbReference type="HAMAP-Rule" id="MF_00902"/>
    </source>
</evidence>
<feature type="transmembrane region" description="Helical" evidence="5">
    <location>
        <begin position="192"/>
        <end position="209"/>
    </location>
</feature>
<dbReference type="InterPro" id="IPR002033">
    <property type="entry name" value="TatC"/>
</dbReference>
<dbReference type="PRINTS" id="PR01840">
    <property type="entry name" value="TATCFAMILY"/>
</dbReference>
<dbReference type="GO" id="GO:0009977">
    <property type="term" value="F:proton motive force dependent protein transmembrane transporter activity"/>
    <property type="evidence" value="ECO:0007669"/>
    <property type="project" value="TreeGrafter"/>
</dbReference>
<keyword evidence="5" id="KW-0813">Transport</keyword>
<keyword evidence="5" id="KW-1003">Cell membrane</keyword>
<feature type="transmembrane region" description="Helical" evidence="5">
    <location>
        <begin position="109"/>
        <end position="134"/>
    </location>
</feature>
<accession>A0A1Q2KVE8</accession>
<feature type="transmembrane region" description="Helical" evidence="5">
    <location>
        <begin position="66"/>
        <end position="88"/>
    </location>
</feature>
<dbReference type="RefSeq" id="WP_077588031.1">
    <property type="nucleotide sequence ID" value="NZ_CP019640.1"/>
</dbReference>
<reference evidence="6 7" key="1">
    <citation type="submission" date="2017-02" db="EMBL/GenBank/DDBJ databases">
        <title>The complete genomic sequence of a novel cold adapted crude oil-degrading bacterium Planococcus qaidamina Y42.</title>
        <authorList>
            <person name="Yang R."/>
        </authorList>
    </citation>
    <scope>NUCLEOTIDE SEQUENCE [LARGE SCALE GENOMIC DNA]</scope>
    <source>
        <strain evidence="6 7">Y42</strain>
    </source>
</reference>
<evidence type="ECO:0000313" key="7">
    <source>
        <dbReference type="Proteomes" id="UP000188184"/>
    </source>
</evidence>
<dbReference type="EMBL" id="CP019640">
    <property type="protein sequence ID" value="AQQ52159.1"/>
    <property type="molecule type" value="Genomic_DNA"/>
</dbReference>
<dbReference type="GO" id="GO:0065002">
    <property type="term" value="P:intracellular protein transmembrane transport"/>
    <property type="evidence" value="ECO:0007669"/>
    <property type="project" value="TreeGrafter"/>
</dbReference>
<comment type="similarity">
    <text evidence="5">Belongs to the TatC family.</text>
</comment>
<dbReference type="OrthoDB" id="9777044at2"/>
<evidence type="ECO:0000256" key="1">
    <source>
        <dbReference type="ARBA" id="ARBA00004141"/>
    </source>
</evidence>
<evidence type="ECO:0000256" key="4">
    <source>
        <dbReference type="ARBA" id="ARBA00023136"/>
    </source>
</evidence>
<evidence type="ECO:0000256" key="2">
    <source>
        <dbReference type="ARBA" id="ARBA00022692"/>
    </source>
</evidence>
<keyword evidence="4 5" id="KW-0472">Membrane</keyword>
<keyword evidence="5" id="KW-0811">Translocation</keyword>
<dbReference type="HAMAP" id="MF_00902">
    <property type="entry name" value="TatC"/>
    <property type="match status" value="1"/>
</dbReference>
<sequence>MKQNDMTLVEHIEELRKRLAIIVVFFLLALVGSFFLAGPLIEFLQFNDHAENLELNAFKITDPLRIYLQVMMVLSLIITSPVILYQLWAFVSPGLLDQERRATLSYIPFSVLLFLGGIAFGYFILFPYAIGFMLQISDSMDIVETIGITEYFTFLFQMTLPFGVVFQLPVLMLFLTRLGILTPMQMVKSRKYAYFILVVVAAFITPPDIFSHLMVTVPLILLYEMSIVIARAGYRKFLRAEQQQVIEEQQEEAVLKRG</sequence>
<evidence type="ECO:0000256" key="3">
    <source>
        <dbReference type="ARBA" id="ARBA00022989"/>
    </source>
</evidence>
<comment type="subcellular location">
    <subcellularLocation>
        <location evidence="5">Cell membrane</location>
        <topology evidence="5">Multi-pass membrane protein</topology>
    </subcellularLocation>
    <subcellularLocation>
        <location evidence="1">Membrane</location>
        <topology evidence="1">Multi-pass membrane protein</topology>
    </subcellularLocation>
</comment>
<keyword evidence="3 5" id="KW-1133">Transmembrane helix</keyword>
<dbReference type="NCBIfam" id="TIGR00945">
    <property type="entry name" value="tatC"/>
    <property type="match status" value="1"/>
</dbReference>
<dbReference type="PANTHER" id="PTHR30371:SF0">
    <property type="entry name" value="SEC-INDEPENDENT PROTEIN TRANSLOCASE PROTEIN TATC, CHLOROPLASTIC-RELATED"/>
    <property type="match status" value="1"/>
</dbReference>
<organism evidence="6 7">
    <name type="scientific">Planococcus lenghuensis</name>
    <dbReference type="NCBI Taxonomy" id="2213202"/>
    <lineage>
        <taxon>Bacteria</taxon>
        <taxon>Bacillati</taxon>
        <taxon>Bacillota</taxon>
        <taxon>Bacilli</taxon>
        <taxon>Bacillales</taxon>
        <taxon>Caryophanaceae</taxon>
        <taxon>Planococcus</taxon>
    </lineage>
</organism>
<dbReference type="GO" id="GO:0033281">
    <property type="term" value="C:TAT protein transport complex"/>
    <property type="evidence" value="ECO:0007669"/>
    <property type="project" value="UniProtKB-UniRule"/>
</dbReference>
<proteinExistence type="inferred from homology"/>
<dbReference type="PANTHER" id="PTHR30371">
    <property type="entry name" value="SEC-INDEPENDENT PROTEIN TRANSLOCASE PROTEIN TATC"/>
    <property type="match status" value="1"/>
</dbReference>
<keyword evidence="5" id="KW-0653">Protein transport</keyword>
<dbReference type="AlphaFoldDB" id="A0A1Q2KVE8"/>
<dbReference type="KEGG" id="pmar:B0X71_02875"/>
<comment type="function">
    <text evidence="5">Part of the twin-arginine translocation (Tat) system that transports large folded proteins containing a characteristic twin-arginine motif in their signal peptide across membranes.</text>
</comment>
<feature type="transmembrane region" description="Helical" evidence="5">
    <location>
        <begin position="21"/>
        <end position="46"/>
    </location>
</feature>
<dbReference type="GO" id="GO:0043953">
    <property type="term" value="P:protein transport by the Tat complex"/>
    <property type="evidence" value="ECO:0007669"/>
    <property type="project" value="UniProtKB-UniRule"/>
</dbReference>
<dbReference type="Pfam" id="PF00902">
    <property type="entry name" value="TatC"/>
    <property type="match status" value="1"/>
</dbReference>
<name>A0A1Q2KVE8_9BACL</name>
<gene>
    <name evidence="5" type="primary">tatC</name>
    <name evidence="6" type="ORF">B0X71_02875</name>
</gene>
<feature type="transmembrane region" description="Helical" evidence="5">
    <location>
        <begin position="154"/>
        <end position="180"/>
    </location>
</feature>